<feature type="compositionally biased region" description="Basic and acidic residues" evidence="5">
    <location>
        <begin position="103"/>
        <end position="119"/>
    </location>
</feature>
<evidence type="ECO:0000256" key="1">
    <source>
        <dbReference type="ARBA" id="ARBA00022723"/>
    </source>
</evidence>
<proteinExistence type="predicted"/>
<comment type="caution">
    <text evidence="7">The sequence shown here is derived from an EMBL/GenBank/DDBJ whole genome shotgun (WGS) entry which is preliminary data.</text>
</comment>
<dbReference type="PROSITE" id="PS51133">
    <property type="entry name" value="ZF_TFIIS_2"/>
    <property type="match status" value="1"/>
</dbReference>
<dbReference type="SMART" id="SM00440">
    <property type="entry name" value="ZnF_C2C2"/>
    <property type="match status" value="1"/>
</dbReference>
<dbReference type="OrthoDB" id="282152at2759"/>
<evidence type="ECO:0000313" key="8">
    <source>
        <dbReference type="Proteomes" id="UP000221165"/>
    </source>
</evidence>
<keyword evidence="7" id="KW-0804">Transcription</keyword>
<evidence type="ECO:0000256" key="4">
    <source>
        <dbReference type="PROSITE-ProRule" id="PRU00472"/>
    </source>
</evidence>
<dbReference type="CDD" id="cd10507">
    <property type="entry name" value="Zn-ribbon_RPA12"/>
    <property type="match status" value="1"/>
</dbReference>
<keyword evidence="2 4" id="KW-0863">Zinc-finger</keyword>
<dbReference type="GO" id="GO:0006351">
    <property type="term" value="P:DNA-templated transcription"/>
    <property type="evidence" value="ECO:0007669"/>
    <property type="project" value="InterPro"/>
</dbReference>
<accession>A0A2C6KQQ8</accession>
<gene>
    <name evidence="7" type="ORF">CSUI_006744</name>
</gene>
<dbReference type="GO" id="GO:0008270">
    <property type="term" value="F:zinc ion binding"/>
    <property type="evidence" value="ECO:0007669"/>
    <property type="project" value="UniProtKB-KW"/>
</dbReference>
<evidence type="ECO:0000256" key="3">
    <source>
        <dbReference type="ARBA" id="ARBA00022833"/>
    </source>
</evidence>
<dbReference type="RefSeq" id="XP_067921129.1">
    <property type="nucleotide sequence ID" value="XM_068066897.1"/>
</dbReference>
<keyword evidence="7" id="KW-0240">DNA-directed RNA polymerase</keyword>
<feature type="compositionally biased region" description="Polar residues" evidence="5">
    <location>
        <begin position="121"/>
        <end position="130"/>
    </location>
</feature>
<sequence length="346" mass="37380">MSTPSHPISPDALLLADAALSFVGSLSSDSGSTDPSFSVCRSLLNQDPKSLDDAVEYFALSHRLGEDAKTVNGPPKFSYESPGLFFDYPAFSDATSAQVGETSPRKDAKKEKASRRDAGTRSASSLSPQESVAVGRGPGVSCSPGISFDWLLALGCLNCGKPLSVAGDLLPSIEEALGLDGDKFSSAEETSSAGGSPVPPSLVCRACGHRVCPLHQANDSDSLVDAMRASTAATSQRQQLSHPLAQDGIYLFGHRKQHRLGAFTKRWWQQRFLGSRFTEKQLQQQLRLVEAMMKTGAKRGVMCKEICEKCGHDEAFFSTFQARSADEGMTVMYECAKCRHRRVFNN</sequence>
<evidence type="ECO:0000259" key="6">
    <source>
        <dbReference type="PROSITE" id="PS51133"/>
    </source>
</evidence>
<feature type="domain" description="TFIIS-type" evidence="6">
    <location>
        <begin position="303"/>
        <end position="343"/>
    </location>
</feature>
<dbReference type="Proteomes" id="UP000221165">
    <property type="component" value="Unassembled WGS sequence"/>
</dbReference>
<dbReference type="GO" id="GO:0000428">
    <property type="term" value="C:DNA-directed RNA polymerase complex"/>
    <property type="evidence" value="ECO:0007669"/>
    <property type="project" value="UniProtKB-KW"/>
</dbReference>
<evidence type="ECO:0000256" key="5">
    <source>
        <dbReference type="SAM" id="MobiDB-lite"/>
    </source>
</evidence>
<dbReference type="AlphaFoldDB" id="A0A2C6KQQ8"/>
<dbReference type="Pfam" id="PF01096">
    <property type="entry name" value="Zn_ribbon_TFIIS"/>
    <property type="match status" value="1"/>
</dbReference>
<dbReference type="VEuPathDB" id="ToxoDB:CSUI_006744"/>
<dbReference type="GO" id="GO:0003676">
    <property type="term" value="F:nucleic acid binding"/>
    <property type="evidence" value="ECO:0007669"/>
    <property type="project" value="InterPro"/>
</dbReference>
<dbReference type="SUPFAM" id="SSF57783">
    <property type="entry name" value="Zinc beta-ribbon"/>
    <property type="match status" value="1"/>
</dbReference>
<feature type="region of interest" description="Disordered" evidence="5">
    <location>
        <begin position="96"/>
        <end position="137"/>
    </location>
</feature>
<organism evidence="7 8">
    <name type="scientific">Cystoisospora suis</name>
    <dbReference type="NCBI Taxonomy" id="483139"/>
    <lineage>
        <taxon>Eukaryota</taxon>
        <taxon>Sar</taxon>
        <taxon>Alveolata</taxon>
        <taxon>Apicomplexa</taxon>
        <taxon>Conoidasida</taxon>
        <taxon>Coccidia</taxon>
        <taxon>Eucoccidiorida</taxon>
        <taxon>Eimeriorina</taxon>
        <taxon>Sarcocystidae</taxon>
        <taxon>Cystoisospora</taxon>
    </lineage>
</organism>
<protein>
    <submittedName>
        <fullName evidence="7">Dna-directed rna polymerase i rpa12</fullName>
    </submittedName>
</protein>
<name>A0A2C6KQQ8_9APIC</name>
<keyword evidence="8" id="KW-1185">Reference proteome</keyword>
<dbReference type="Gene3D" id="2.20.25.10">
    <property type="match status" value="1"/>
</dbReference>
<dbReference type="InterPro" id="IPR001222">
    <property type="entry name" value="Znf_TFIIS"/>
</dbReference>
<dbReference type="InterPro" id="IPR034004">
    <property type="entry name" value="Zn_ribbon_RPA12_C"/>
</dbReference>
<dbReference type="EMBL" id="MIGC01003441">
    <property type="protein sequence ID" value="PHJ19429.1"/>
    <property type="molecule type" value="Genomic_DNA"/>
</dbReference>
<keyword evidence="1" id="KW-0479">Metal-binding</keyword>
<dbReference type="GeneID" id="94430108"/>
<keyword evidence="3" id="KW-0862">Zinc</keyword>
<reference evidence="7 8" key="1">
    <citation type="journal article" date="2017" name="Int. J. Parasitol.">
        <title>The genome of the protozoan parasite Cystoisospora suis and a reverse vaccinology approach to identify vaccine candidates.</title>
        <authorList>
            <person name="Palmieri N."/>
            <person name="Shrestha A."/>
            <person name="Ruttkowski B."/>
            <person name="Beck T."/>
            <person name="Vogl C."/>
            <person name="Tomley F."/>
            <person name="Blake D.P."/>
            <person name="Joachim A."/>
        </authorList>
    </citation>
    <scope>NUCLEOTIDE SEQUENCE [LARGE SCALE GENOMIC DNA]</scope>
    <source>
        <strain evidence="7 8">Wien I</strain>
    </source>
</reference>
<evidence type="ECO:0000256" key="2">
    <source>
        <dbReference type="ARBA" id="ARBA00022771"/>
    </source>
</evidence>
<evidence type="ECO:0000313" key="7">
    <source>
        <dbReference type="EMBL" id="PHJ19429.1"/>
    </source>
</evidence>